<protein>
    <recommendedName>
        <fullName evidence="3">Lysozyme inhibitor LprI N-terminal domain-containing protein</fullName>
    </recommendedName>
</protein>
<dbReference type="Proteomes" id="UP000016183">
    <property type="component" value="Unassembled WGS sequence"/>
</dbReference>
<reference evidence="1 2" key="1">
    <citation type="submission" date="2012-01" db="EMBL/GenBank/DDBJ databases">
        <title>The Genome Sequence of Treponema denticola SP33.</title>
        <authorList>
            <consortium name="The Broad Institute Genome Sequencing Platform"/>
            <person name="Earl A."/>
            <person name="Ward D."/>
            <person name="Feldgarden M."/>
            <person name="Gevers D."/>
            <person name="Blanton J.M."/>
            <person name="Fenno C.J."/>
            <person name="Baranova O.V."/>
            <person name="Mathney J."/>
            <person name="Dewhirst F.E."/>
            <person name="Izard J."/>
            <person name="Young S.K."/>
            <person name="Zeng Q."/>
            <person name="Gargeya S."/>
            <person name="Fitzgerald M."/>
            <person name="Haas B."/>
            <person name="Abouelleil A."/>
            <person name="Alvarado L."/>
            <person name="Arachchi H.M."/>
            <person name="Berlin A."/>
            <person name="Chapman S.B."/>
            <person name="Gearin G."/>
            <person name="Goldberg J."/>
            <person name="Griggs A."/>
            <person name="Gujja S."/>
            <person name="Hansen M."/>
            <person name="Heiman D."/>
            <person name="Howarth C."/>
            <person name="Larimer J."/>
            <person name="Lui A."/>
            <person name="MacDonald P.J.P."/>
            <person name="McCowen C."/>
            <person name="Montmayeur A."/>
            <person name="Murphy C."/>
            <person name="Neiman D."/>
            <person name="Pearson M."/>
            <person name="Priest M."/>
            <person name="Roberts A."/>
            <person name="Saif S."/>
            <person name="Shea T."/>
            <person name="Sisk P."/>
            <person name="Stolte C."/>
            <person name="Sykes S."/>
            <person name="Wortman J."/>
            <person name="Nusbaum C."/>
            <person name="Birren B."/>
        </authorList>
    </citation>
    <scope>NUCLEOTIDE SEQUENCE [LARGE SCALE GENOMIC DNA]</scope>
    <source>
        <strain evidence="1 2">SP33</strain>
    </source>
</reference>
<comment type="caution">
    <text evidence="1">The sequence shown here is derived from an EMBL/GenBank/DDBJ whole genome shotgun (WGS) entry which is preliminary data.</text>
</comment>
<organism evidence="1 2">
    <name type="scientific">Treponema denticola SP33</name>
    <dbReference type="NCBI Taxonomy" id="999437"/>
    <lineage>
        <taxon>Bacteria</taxon>
        <taxon>Pseudomonadati</taxon>
        <taxon>Spirochaetota</taxon>
        <taxon>Spirochaetia</taxon>
        <taxon>Spirochaetales</taxon>
        <taxon>Treponemataceae</taxon>
        <taxon>Treponema</taxon>
    </lineage>
</organism>
<dbReference type="RefSeq" id="WP_010693135.1">
    <property type="nucleotide sequence ID" value="NZ_KB442453.1"/>
</dbReference>
<evidence type="ECO:0000313" key="1">
    <source>
        <dbReference type="EMBL" id="EMB27281.1"/>
    </source>
</evidence>
<dbReference type="PATRIC" id="fig|999437.3.peg.321"/>
<gene>
    <name evidence="1" type="ORF">HMPREF9733_00323</name>
</gene>
<name>M2AV87_TREDN</name>
<dbReference type="EMBL" id="AGDZ01000011">
    <property type="protein sequence ID" value="EMB27281.1"/>
    <property type="molecule type" value="Genomic_DNA"/>
</dbReference>
<accession>M2AV87</accession>
<dbReference type="AlphaFoldDB" id="M2AV87"/>
<dbReference type="HOGENOM" id="CLU_1668631_0_0_12"/>
<evidence type="ECO:0008006" key="3">
    <source>
        <dbReference type="Google" id="ProtNLM"/>
    </source>
</evidence>
<proteinExistence type="predicted"/>
<sequence length="158" mass="19306">MKKLFLILLVLIISIPCFSQVINKDYFPKNNEIDKQYEIDMQTWVTNYEWQSIIGKYVSIWEKQMHLEMERLISIIPEFEKEIRQNQKKWEETLKQDFRLIAENVDFNKIGREVYIGEYCAERIELYRNKAMYYLCLYYTIKDQISENTLYTDIKLAK</sequence>
<evidence type="ECO:0000313" key="2">
    <source>
        <dbReference type="Proteomes" id="UP000016183"/>
    </source>
</evidence>